<dbReference type="FunFam" id="3.40.50.2000:FF:000029">
    <property type="entry name" value="Sterol 3-beta-glucosyltransferase"/>
    <property type="match status" value="1"/>
</dbReference>
<accession>A0A8H4VPH7</accession>
<evidence type="ECO:0000256" key="1">
    <source>
        <dbReference type="ARBA" id="ARBA00022679"/>
    </source>
</evidence>
<dbReference type="GO" id="GO:0016125">
    <property type="term" value="P:sterol metabolic process"/>
    <property type="evidence" value="ECO:0007669"/>
    <property type="project" value="TreeGrafter"/>
</dbReference>
<evidence type="ECO:0000313" key="4">
    <source>
        <dbReference type="EMBL" id="KAF4617533.1"/>
    </source>
</evidence>
<dbReference type="Pfam" id="PF03033">
    <property type="entry name" value="Glyco_transf_28"/>
    <property type="match status" value="1"/>
</dbReference>
<organism evidence="4 5">
    <name type="scientific">Agrocybe pediades</name>
    <dbReference type="NCBI Taxonomy" id="84607"/>
    <lineage>
        <taxon>Eukaryota</taxon>
        <taxon>Fungi</taxon>
        <taxon>Dikarya</taxon>
        <taxon>Basidiomycota</taxon>
        <taxon>Agaricomycotina</taxon>
        <taxon>Agaricomycetes</taxon>
        <taxon>Agaricomycetidae</taxon>
        <taxon>Agaricales</taxon>
        <taxon>Agaricineae</taxon>
        <taxon>Strophariaceae</taxon>
        <taxon>Agrocybe</taxon>
    </lineage>
</organism>
<dbReference type="Gene3D" id="3.40.50.2000">
    <property type="entry name" value="Glycogen Phosphorylase B"/>
    <property type="match status" value="1"/>
</dbReference>
<evidence type="ECO:0000313" key="5">
    <source>
        <dbReference type="Proteomes" id="UP000521872"/>
    </source>
</evidence>
<dbReference type="PANTHER" id="PTHR48050:SF26">
    <property type="entry name" value="STEROL 3-BETA-GLUCOSYLTRANSFERASE"/>
    <property type="match status" value="1"/>
</dbReference>
<dbReference type="PANTHER" id="PTHR48050">
    <property type="entry name" value="STEROL 3-BETA-GLUCOSYLTRANSFERASE"/>
    <property type="match status" value="1"/>
</dbReference>
<sequence length="956" mass="105990">MMPTLSRILTRPGSKTSKPTRSSTGSSLFSTDSGSLNNSEPKPSPSEILHDASSYEEILCRSGCIKDNKTSGGSEIGLTDLVAEEINTKASNTSEEIQENDFASHSNPIIHRASTSDSSTISLYILEFQDIIDILVQEFGSLVGPDEEEKLLLETDGCLVQHVAIVGVIHLTTHRLTFHASLLPQEPETSSLGAIKTGPAIMHRTGWRAKRRVWIELSRDVICIYSSSRDEDKVKPISALPLSFISGIVPCERSKGRVVQLSLSASAKTYNDYAEFDTEESASDWRQALTGALFNYRHLRKKDDPAAVTEASGIRMCFPLFVIKEVRPADSLEFCSDSLRTIYISPSKPVEAGQNEPRIFTLGPFVPVQQWNCLWKTVLAAKEQYFSPDSKIFAQTVIDYGPYDFEADRIAPSSQDGPFSISLEEETDVRYALGIDPTSQLWIVRARTCGHIWGRFAVGERLLGFWNKNTTHKDVHYRLPVDSIHYARPFSAKWINVNGLKVGSSDDKPELRFIFKSASVRDEAIRRIEELVNKHWLSTMGATGETGKSSPTTAIFTASPEALDANGSELTPGNTELVLEPKSPVQDPVSVFSPISRTLAAATAAGSSLSHFNRWHVPTIINVPRNILITCQTMHFVCLSIGSRGDVQPYIALGLGLKKEGHKVTIVTHEEYKDWILGFGLEHRQAGGDPGALMKLSVENKMFSPEFVKQSLTKFRPWLDQLLADSWEACQDADVLLESPSAMAGVHIAEGLNIPYFRAFTMPWTKTSAFPHAFLSPPVDAPAFNSASYVLFNNVMWAATSKQINKWRRQRLGLKNTDMAQLAQSKIVFIYNFSKAVVPKPIDWPDTTIISGYWFLDNPELDWSPPQELVDWMAKAREDGKSIVYIGFGSITIPHPNKVTSRIIEAVLQSDVRAIVTKGWSGRMGKRSGDTSPPTIPPECFLWIKSLTIGSSLVLM</sequence>
<dbReference type="GO" id="GO:0016906">
    <property type="term" value="F:sterol 3-beta-glucosyltransferase activity"/>
    <property type="evidence" value="ECO:0007669"/>
    <property type="project" value="UniProtKB-ARBA"/>
</dbReference>
<dbReference type="SUPFAM" id="SSF53756">
    <property type="entry name" value="UDP-Glycosyltransferase/glycogen phosphorylase"/>
    <property type="match status" value="1"/>
</dbReference>
<dbReference type="SUPFAM" id="SSF50729">
    <property type="entry name" value="PH domain-like"/>
    <property type="match status" value="1"/>
</dbReference>
<gene>
    <name evidence="4" type="ORF">D9613_005915</name>
</gene>
<comment type="caution">
    <text evidence="4">The sequence shown here is derived from an EMBL/GenBank/DDBJ whole genome shotgun (WGS) entry which is preliminary data.</text>
</comment>
<feature type="domain" description="Glycosyltransferase family 28 N-terminal" evidence="3">
    <location>
        <begin position="637"/>
        <end position="771"/>
    </location>
</feature>
<feature type="compositionally biased region" description="Low complexity" evidence="2">
    <location>
        <begin position="22"/>
        <end position="36"/>
    </location>
</feature>
<reference evidence="4 5" key="1">
    <citation type="submission" date="2019-12" db="EMBL/GenBank/DDBJ databases">
        <authorList>
            <person name="Floudas D."/>
            <person name="Bentzer J."/>
            <person name="Ahren D."/>
            <person name="Johansson T."/>
            <person name="Persson P."/>
            <person name="Tunlid A."/>
        </authorList>
    </citation>
    <scope>NUCLEOTIDE SEQUENCE [LARGE SCALE GENOMIC DNA]</scope>
    <source>
        <strain evidence="4 5">CBS 102.39</strain>
    </source>
</reference>
<dbReference type="CDD" id="cd03784">
    <property type="entry name" value="GT1_Gtf-like"/>
    <property type="match status" value="1"/>
</dbReference>
<evidence type="ECO:0000259" key="3">
    <source>
        <dbReference type="Pfam" id="PF03033"/>
    </source>
</evidence>
<dbReference type="InterPro" id="IPR004276">
    <property type="entry name" value="GlycoTrans_28_N"/>
</dbReference>
<dbReference type="InterPro" id="IPR050426">
    <property type="entry name" value="Glycosyltransferase_28"/>
</dbReference>
<dbReference type="Proteomes" id="UP000521872">
    <property type="component" value="Unassembled WGS sequence"/>
</dbReference>
<dbReference type="EMBL" id="JAACJL010000030">
    <property type="protein sequence ID" value="KAF4617533.1"/>
    <property type="molecule type" value="Genomic_DNA"/>
</dbReference>
<dbReference type="InterPro" id="IPR002213">
    <property type="entry name" value="UDP_glucos_trans"/>
</dbReference>
<keyword evidence="1" id="KW-0808">Transferase</keyword>
<evidence type="ECO:0000256" key="2">
    <source>
        <dbReference type="SAM" id="MobiDB-lite"/>
    </source>
</evidence>
<protein>
    <recommendedName>
        <fullName evidence="3">Glycosyltransferase family 28 N-terminal domain-containing protein</fullName>
    </recommendedName>
</protein>
<dbReference type="AlphaFoldDB" id="A0A8H4VPH7"/>
<name>A0A8H4VPH7_9AGAR</name>
<proteinExistence type="predicted"/>
<dbReference type="GO" id="GO:0005975">
    <property type="term" value="P:carbohydrate metabolic process"/>
    <property type="evidence" value="ECO:0007669"/>
    <property type="project" value="InterPro"/>
</dbReference>
<feature type="region of interest" description="Disordered" evidence="2">
    <location>
        <begin position="1"/>
        <end position="48"/>
    </location>
</feature>
<keyword evidence="5" id="KW-1185">Reference proteome</keyword>